<dbReference type="InterPro" id="IPR035644">
    <property type="entry name" value="MraZ_C"/>
</dbReference>
<evidence type="ECO:0000256" key="1">
    <source>
        <dbReference type="ARBA" id="ARBA00013860"/>
    </source>
</evidence>
<dbReference type="CDD" id="cd16320">
    <property type="entry name" value="MraZ_N"/>
    <property type="match status" value="1"/>
</dbReference>
<dbReference type="GO" id="GO:0000976">
    <property type="term" value="F:transcription cis-regulatory region binding"/>
    <property type="evidence" value="ECO:0007669"/>
    <property type="project" value="TreeGrafter"/>
</dbReference>
<dbReference type="EMBL" id="CAEZZX010000091">
    <property type="protein sequence ID" value="CAB4778498.1"/>
    <property type="molecule type" value="Genomic_DNA"/>
</dbReference>
<dbReference type="SUPFAM" id="SSF89447">
    <property type="entry name" value="AbrB/MazE/MraZ-like"/>
    <property type="match status" value="1"/>
</dbReference>
<keyword evidence="3" id="KW-0677">Repeat</keyword>
<evidence type="ECO:0000256" key="6">
    <source>
        <dbReference type="ARBA" id="ARBA00023163"/>
    </source>
</evidence>
<dbReference type="GO" id="GO:2000143">
    <property type="term" value="P:negative regulation of DNA-templated transcription initiation"/>
    <property type="evidence" value="ECO:0007669"/>
    <property type="project" value="TreeGrafter"/>
</dbReference>
<dbReference type="PANTHER" id="PTHR34701:SF1">
    <property type="entry name" value="TRANSCRIPTIONAL REGULATOR MRAZ"/>
    <property type="match status" value="1"/>
</dbReference>
<protein>
    <recommendedName>
        <fullName evidence="1">Transcriptional regulator MraZ</fullName>
    </recommendedName>
</protein>
<dbReference type="InterPro" id="IPR007159">
    <property type="entry name" value="SpoVT-AbrB_dom"/>
</dbReference>
<sequence>MSLMFLGQHFPRLDDKGRMILPAKFREALAPGVVLTKGQEGCLYIYPADRFAVMTEELSKLPVTSKSARDYNRVLFSGASDEIPDKQGRVTVPSQLRDYAGLTKELVVIGNNTHLEIWDLQTWNTYLSEKESSFSDISEGVLPPT</sequence>
<keyword evidence="6" id="KW-0804">Transcription</keyword>
<dbReference type="AlphaFoldDB" id="A0A6J6IE13"/>
<evidence type="ECO:0000313" key="9">
    <source>
        <dbReference type="EMBL" id="CAB4778498.1"/>
    </source>
</evidence>
<gene>
    <name evidence="8" type="ORF">UFOPK1939_00636</name>
    <name evidence="9" type="ORF">UFOPK2938_00559</name>
</gene>
<evidence type="ECO:0000259" key="7">
    <source>
        <dbReference type="PROSITE" id="PS51740"/>
    </source>
</evidence>
<dbReference type="PROSITE" id="PS51740">
    <property type="entry name" value="SPOVT_ABRB"/>
    <property type="match status" value="2"/>
</dbReference>
<keyword evidence="2" id="KW-0963">Cytoplasm</keyword>
<dbReference type="PANTHER" id="PTHR34701">
    <property type="entry name" value="TRANSCRIPTIONAL REGULATOR MRAZ"/>
    <property type="match status" value="1"/>
</dbReference>
<evidence type="ECO:0000256" key="4">
    <source>
        <dbReference type="ARBA" id="ARBA00023015"/>
    </source>
</evidence>
<dbReference type="EMBL" id="CAEZVF010000080">
    <property type="protein sequence ID" value="CAB4622114.1"/>
    <property type="molecule type" value="Genomic_DNA"/>
</dbReference>
<proteinExistence type="inferred from homology"/>
<dbReference type="GO" id="GO:0003700">
    <property type="term" value="F:DNA-binding transcription factor activity"/>
    <property type="evidence" value="ECO:0007669"/>
    <property type="project" value="InterPro"/>
</dbReference>
<evidence type="ECO:0000256" key="5">
    <source>
        <dbReference type="ARBA" id="ARBA00023125"/>
    </source>
</evidence>
<feature type="domain" description="SpoVT-AbrB" evidence="7">
    <location>
        <begin position="79"/>
        <end position="122"/>
    </location>
</feature>
<dbReference type="InterPro" id="IPR038619">
    <property type="entry name" value="MraZ_sf"/>
</dbReference>
<name>A0A6J6IE13_9ZZZZ</name>
<keyword evidence="5" id="KW-0238">DNA-binding</keyword>
<organism evidence="8">
    <name type="scientific">freshwater metagenome</name>
    <dbReference type="NCBI Taxonomy" id="449393"/>
    <lineage>
        <taxon>unclassified sequences</taxon>
        <taxon>metagenomes</taxon>
        <taxon>ecological metagenomes</taxon>
    </lineage>
</organism>
<evidence type="ECO:0000256" key="3">
    <source>
        <dbReference type="ARBA" id="ARBA00022737"/>
    </source>
</evidence>
<dbReference type="InterPro" id="IPR003444">
    <property type="entry name" value="MraZ"/>
</dbReference>
<reference evidence="8" key="1">
    <citation type="submission" date="2020-05" db="EMBL/GenBank/DDBJ databases">
        <authorList>
            <person name="Chiriac C."/>
            <person name="Salcher M."/>
            <person name="Ghai R."/>
            <person name="Kavagutti S V."/>
        </authorList>
    </citation>
    <scope>NUCLEOTIDE SEQUENCE</scope>
</reference>
<dbReference type="Pfam" id="PF02381">
    <property type="entry name" value="MraZ"/>
    <property type="match status" value="2"/>
</dbReference>
<dbReference type="NCBIfam" id="TIGR00242">
    <property type="entry name" value="division/cell wall cluster transcriptional repressor MraZ"/>
    <property type="match status" value="1"/>
</dbReference>
<dbReference type="InterPro" id="IPR037914">
    <property type="entry name" value="SpoVT-AbrB_sf"/>
</dbReference>
<feature type="domain" description="SpoVT-AbrB" evidence="7">
    <location>
        <begin position="8"/>
        <end position="50"/>
    </location>
</feature>
<dbReference type="CDD" id="cd16321">
    <property type="entry name" value="MraZ_C"/>
    <property type="match status" value="1"/>
</dbReference>
<dbReference type="InterPro" id="IPR035642">
    <property type="entry name" value="MraZ_N"/>
</dbReference>
<dbReference type="InterPro" id="IPR020603">
    <property type="entry name" value="MraZ_dom"/>
</dbReference>
<accession>A0A6J6IE13</accession>
<dbReference type="HAMAP" id="MF_01008">
    <property type="entry name" value="MraZ"/>
    <property type="match status" value="1"/>
</dbReference>
<evidence type="ECO:0000313" key="8">
    <source>
        <dbReference type="EMBL" id="CAB4622114.1"/>
    </source>
</evidence>
<dbReference type="Gene3D" id="3.40.1550.20">
    <property type="entry name" value="Transcriptional regulator MraZ domain"/>
    <property type="match status" value="1"/>
</dbReference>
<evidence type="ECO:0000256" key="2">
    <source>
        <dbReference type="ARBA" id="ARBA00022490"/>
    </source>
</evidence>
<keyword evidence="4" id="KW-0805">Transcription regulation</keyword>